<protein>
    <recommendedName>
        <fullName evidence="1">Agenet domain-containing protein</fullName>
    </recommendedName>
</protein>
<reference evidence="2" key="1">
    <citation type="submission" date="2019-10" db="EMBL/GenBank/DDBJ databases">
        <title>Conservation and host-specific expression of non-tandemly repeated heterogenous ribosome RNA gene in arbuscular mycorrhizal fungi.</title>
        <authorList>
            <person name="Maeda T."/>
            <person name="Kobayashi Y."/>
            <person name="Nakagawa T."/>
            <person name="Ezawa T."/>
            <person name="Yamaguchi K."/>
            <person name="Bino T."/>
            <person name="Nishimoto Y."/>
            <person name="Shigenobu S."/>
            <person name="Kawaguchi M."/>
        </authorList>
    </citation>
    <scope>NUCLEOTIDE SEQUENCE</scope>
    <source>
        <strain evidence="2">HR1</strain>
    </source>
</reference>
<gene>
    <name evidence="2" type="ORF">RCL2_001401600</name>
</gene>
<dbReference type="Pfam" id="PF21787">
    <property type="entry name" value="TNP-like_RNaseH_N"/>
    <property type="match status" value="1"/>
</dbReference>
<dbReference type="InterPro" id="IPR014002">
    <property type="entry name" value="Agenet_dom_plant"/>
</dbReference>
<dbReference type="InterPro" id="IPR048365">
    <property type="entry name" value="TNP-like_RNaseH_N"/>
</dbReference>
<sequence length="776" mass="89240">MGPGASEQCIANKNIDISNLHPIFQELIRIQSENPNGTRYHPMFLRWAISIYSKSGKAAYDAMKKIMRLPSISTLKSYINESEQCSGWQDKTGFQILESLTANNIWGYGRVGFFSHDSFKIQKGLLWCQRKNCYVGYLDFEDEMEDYKSFALQCQREIHTTSEENNSSNSIVERQERGLATQIHQVVWHSATHNFAFPIAYYGINTITAHNLNTLIFNFAARLECIGIHTYGSICDGAGENRIHIKSFDWYASTWSLGDVVEVNFNKNKKSFHAAKIVDSNFKRTKFTVCLCDSDKSEKITIDRAFIRLPMPLKLEWNVGELCEFKSPKDNQWYLGKIIDFDSIESILSVEITNAEGGEKNSREIMYNRKEISWKHIKGVYEHTNQHATAKATKLTKRHIWLTSWSKMRVDLAEHTLSKKVEFALKSIEELKNVSEGTRVNYKDSRIKTLKKICDWFVNGDKQKVGPMEWISSQCQFDLILSIDSFLGMIEFILKKYPGSMIQPRRISQDMLEGLFGTIRELGGDSSTQTLKSYGHSLNKYQVTALVSSEIKSINYGKANSIGTGITSLVRRDSRKDKNYHEENKENSNIYQKYNARLLQLSAFSCKIFESILADNLIMGKFGSVSKSLNNNVNCENIRVYQLQTERYNLIEDLLYLDSIDKLLQSWQNIIKKIACEAIPKKIGVQWLATWSSHLELYLNNYQCSGIWYQEFLEVTKLYTSSTNRLVAYLLLQKVIEYTFRKKDIKKDQAADCNLIPKNIIVLEPAEASKFAYIVG</sequence>
<dbReference type="EMBL" id="BLAL01000162">
    <property type="protein sequence ID" value="GES86992.1"/>
    <property type="molecule type" value="Genomic_DNA"/>
</dbReference>
<dbReference type="AlphaFoldDB" id="A0A8H3QPS4"/>
<dbReference type="SMART" id="SM00743">
    <property type="entry name" value="Agenet"/>
    <property type="match status" value="1"/>
</dbReference>
<evidence type="ECO:0000313" key="3">
    <source>
        <dbReference type="Proteomes" id="UP000615446"/>
    </source>
</evidence>
<evidence type="ECO:0000259" key="1">
    <source>
        <dbReference type="SMART" id="SM00743"/>
    </source>
</evidence>
<dbReference type="Pfam" id="PF21788">
    <property type="entry name" value="TNP-like_GBD"/>
    <property type="match status" value="1"/>
</dbReference>
<evidence type="ECO:0000313" key="2">
    <source>
        <dbReference type="EMBL" id="GES86992.1"/>
    </source>
</evidence>
<proteinExistence type="predicted"/>
<dbReference type="InterPro" id="IPR048366">
    <property type="entry name" value="TNP-like_GBD"/>
</dbReference>
<dbReference type="Proteomes" id="UP000615446">
    <property type="component" value="Unassembled WGS sequence"/>
</dbReference>
<accession>A0A8H3QPS4</accession>
<name>A0A8H3QPS4_9GLOM</name>
<organism evidence="2 3">
    <name type="scientific">Rhizophagus clarus</name>
    <dbReference type="NCBI Taxonomy" id="94130"/>
    <lineage>
        <taxon>Eukaryota</taxon>
        <taxon>Fungi</taxon>
        <taxon>Fungi incertae sedis</taxon>
        <taxon>Mucoromycota</taxon>
        <taxon>Glomeromycotina</taxon>
        <taxon>Glomeromycetes</taxon>
        <taxon>Glomerales</taxon>
        <taxon>Glomeraceae</taxon>
        <taxon>Rhizophagus</taxon>
    </lineage>
</organism>
<dbReference type="OrthoDB" id="2429640at2759"/>
<feature type="domain" description="Agenet" evidence="1">
    <location>
        <begin position="253"/>
        <end position="315"/>
    </location>
</feature>
<comment type="caution">
    <text evidence="2">The sequence shown here is derived from an EMBL/GenBank/DDBJ whole genome shotgun (WGS) entry which is preliminary data.</text>
</comment>